<evidence type="ECO:0000256" key="2">
    <source>
        <dbReference type="SAM" id="SignalP"/>
    </source>
</evidence>
<feature type="signal peptide" evidence="2">
    <location>
        <begin position="1"/>
        <end position="21"/>
    </location>
</feature>
<evidence type="ECO:0000256" key="1">
    <source>
        <dbReference type="SAM" id="MobiDB-lite"/>
    </source>
</evidence>
<feature type="region of interest" description="Disordered" evidence="1">
    <location>
        <begin position="23"/>
        <end position="42"/>
    </location>
</feature>
<dbReference type="OrthoDB" id="1032779at2"/>
<accession>A0A2V3PSC4</accession>
<organism evidence="4 5">
    <name type="scientific">Dysgonomonas alginatilytica</name>
    <dbReference type="NCBI Taxonomy" id="1605892"/>
    <lineage>
        <taxon>Bacteria</taxon>
        <taxon>Pseudomonadati</taxon>
        <taxon>Bacteroidota</taxon>
        <taxon>Bacteroidia</taxon>
        <taxon>Bacteroidales</taxon>
        <taxon>Dysgonomonadaceae</taxon>
        <taxon>Dysgonomonas</taxon>
    </lineage>
</organism>
<dbReference type="Proteomes" id="UP000247973">
    <property type="component" value="Unassembled WGS sequence"/>
</dbReference>
<dbReference type="EMBL" id="QICL01000005">
    <property type="protein sequence ID" value="PXV66303.1"/>
    <property type="molecule type" value="Genomic_DNA"/>
</dbReference>
<keyword evidence="5" id="KW-1185">Reference proteome</keyword>
<dbReference type="AlphaFoldDB" id="A0A2V3PSC4"/>
<dbReference type="Pfam" id="PF04015">
    <property type="entry name" value="DUF362"/>
    <property type="match status" value="1"/>
</dbReference>
<protein>
    <submittedName>
        <fullName evidence="4">Uncharacterized protein (DUF362 family)</fullName>
    </submittedName>
</protein>
<feature type="chain" id="PRO_5015928285" evidence="2">
    <location>
        <begin position="22"/>
        <end position="480"/>
    </location>
</feature>
<reference evidence="4 5" key="1">
    <citation type="submission" date="2018-03" db="EMBL/GenBank/DDBJ databases">
        <title>Genomic Encyclopedia of Archaeal and Bacterial Type Strains, Phase II (KMG-II): from individual species to whole genera.</title>
        <authorList>
            <person name="Goeker M."/>
        </authorList>
    </citation>
    <scope>NUCLEOTIDE SEQUENCE [LARGE SCALE GENOMIC DNA]</scope>
    <source>
        <strain evidence="4 5">DSM 100214</strain>
    </source>
</reference>
<keyword evidence="2" id="KW-0732">Signal</keyword>
<dbReference type="InterPro" id="IPR007160">
    <property type="entry name" value="DUF362"/>
</dbReference>
<evidence type="ECO:0000313" key="4">
    <source>
        <dbReference type="EMBL" id="PXV66303.1"/>
    </source>
</evidence>
<evidence type="ECO:0000313" key="5">
    <source>
        <dbReference type="Proteomes" id="UP000247973"/>
    </source>
</evidence>
<evidence type="ECO:0000259" key="3">
    <source>
        <dbReference type="Pfam" id="PF04015"/>
    </source>
</evidence>
<dbReference type="RefSeq" id="WP_110309965.1">
    <property type="nucleotide sequence ID" value="NZ_QICL01000005.1"/>
</dbReference>
<gene>
    <name evidence="4" type="ORF">CLV62_10554</name>
</gene>
<name>A0A2V3PSC4_9BACT</name>
<proteinExistence type="predicted"/>
<comment type="caution">
    <text evidence="4">The sequence shown here is derived from an EMBL/GenBank/DDBJ whole genome shotgun (WGS) entry which is preliminary data.</text>
</comment>
<sequence>MKTKLLGIFLVAVLHVGTLTAQHGHPDQLTTKPATKYDWKPDASNKPIGDAKGIYRGRVSWAHMPGVAHWAGDWKSMENSWWSDRSTDQDGVNRMLGTIICSLSGHNKYEDAWQAIFKYHNRTLGRNNSGYKKGEIVAIKLNMNGTYRITRHTNATDTSPQMVYAMIEQLVKYGGVDAKDIVVYDAKRDIYPEILMKVWSDYKDVRFLQSKEPGEEQKHPYYGEFRNIETPQWVQAIEYSNGQYDRARNIPKQIKDATYLINLALLKAHSYPYSNQEKGDEGQTAVTMIGKSHYGTIQQPDELHAIINTNKEGVANAFSPMIDMAASPELGAKSILYILEGLYCARKHNSNPVHFPNAPFNNQVYPYANPEWPSSILGSLDMVALDSVGLDILYSQSQNNKDPENDNRPSIMIRENADDYLHEMALAGDNPPSGTVYMQGGKKVESLGVHEHWNNDQDRRYSRNLDPKNGRGIELVYIKL</sequence>
<feature type="domain" description="DUF362" evidence="3">
    <location>
        <begin position="137"/>
        <end position="390"/>
    </location>
</feature>